<dbReference type="SUPFAM" id="SSF56112">
    <property type="entry name" value="Protein kinase-like (PK-like)"/>
    <property type="match status" value="1"/>
</dbReference>
<dbReference type="Proteomes" id="UP000583556">
    <property type="component" value="Unassembled WGS sequence"/>
</dbReference>
<dbReference type="CDD" id="cd05121">
    <property type="entry name" value="ABC1_ADCK3-like"/>
    <property type="match status" value="1"/>
</dbReference>
<keyword evidence="4" id="KW-1185">Reference proteome</keyword>
<evidence type="ECO:0000313" key="3">
    <source>
        <dbReference type="EMBL" id="NML93950.1"/>
    </source>
</evidence>
<dbReference type="InterPro" id="IPR050154">
    <property type="entry name" value="UbiB_kinase"/>
</dbReference>
<dbReference type="EMBL" id="JABBGM010000003">
    <property type="protein sequence ID" value="NML93950.1"/>
    <property type="molecule type" value="Genomic_DNA"/>
</dbReference>
<feature type="domain" description="ABC1 atypical kinase-like" evidence="2">
    <location>
        <begin position="91"/>
        <end position="332"/>
    </location>
</feature>
<proteinExistence type="inferred from homology"/>
<dbReference type="InterPro" id="IPR004147">
    <property type="entry name" value="ABC1_dom"/>
</dbReference>
<evidence type="ECO:0000256" key="1">
    <source>
        <dbReference type="ARBA" id="ARBA00009670"/>
    </source>
</evidence>
<comment type="caution">
    <text evidence="3">The sequence shown here is derived from an EMBL/GenBank/DDBJ whole genome shotgun (WGS) entry which is preliminary data.</text>
</comment>
<dbReference type="PANTHER" id="PTHR10566">
    <property type="entry name" value="CHAPERONE-ACTIVITY OF BC1 COMPLEX CABC1 -RELATED"/>
    <property type="match status" value="1"/>
</dbReference>
<evidence type="ECO:0000259" key="2">
    <source>
        <dbReference type="Pfam" id="PF03109"/>
    </source>
</evidence>
<comment type="similarity">
    <text evidence="1">Belongs to the protein kinase superfamily. ADCK protein kinase family.</text>
</comment>
<gene>
    <name evidence="3" type="ORF">HHL27_09745</name>
</gene>
<evidence type="ECO:0000313" key="4">
    <source>
        <dbReference type="Proteomes" id="UP000583556"/>
    </source>
</evidence>
<organism evidence="3 4">
    <name type="scientific">Novosphingobium olei</name>
    <dbReference type="NCBI Taxonomy" id="2728851"/>
    <lineage>
        <taxon>Bacteria</taxon>
        <taxon>Pseudomonadati</taxon>
        <taxon>Pseudomonadota</taxon>
        <taxon>Alphaproteobacteria</taxon>
        <taxon>Sphingomonadales</taxon>
        <taxon>Sphingomonadaceae</taxon>
        <taxon>Novosphingobium</taxon>
    </lineage>
</organism>
<protein>
    <submittedName>
        <fullName evidence="3">AarF/ABC1/UbiB kinase family protein</fullName>
    </submittedName>
</protein>
<keyword evidence="3" id="KW-0418">Kinase</keyword>
<dbReference type="Pfam" id="PF03109">
    <property type="entry name" value="ABC1"/>
    <property type="match status" value="1"/>
</dbReference>
<reference evidence="3 4" key="1">
    <citation type="submission" date="2020-04" db="EMBL/GenBank/DDBJ databases">
        <title>Novosphingobium sp. TW-4 isolated from soil.</title>
        <authorList>
            <person name="Dahal R.H."/>
            <person name="Chaudhary D.K."/>
        </authorList>
    </citation>
    <scope>NUCLEOTIDE SEQUENCE [LARGE SCALE GENOMIC DNA]</scope>
    <source>
        <strain evidence="3 4">TW-4</strain>
    </source>
</reference>
<sequence>MISTLAVAARDRDRLQELSGVASRFGLGVLLNKFGIEGARGDDGAAVHPASPPRRVRLALEELGPTFVKLGQILATRSDMLGPEWIAELEQLHSQAPTVPFVELRSIVEDALGMAPEEAFETFDEQPLAAASMAQVHRATLKDGTAVVVKIQRPGIRPRMEADLRLMTQLAELIEQASTAARQFQPAALVRQLAAALLEELDFTSEARNAELLKADFARNEQVVLPAIHWQFTTPTVLVMDFIAGMPPRDAVALRAAGLDPETIAAVGADMVLDMILVNGRFHGDPHPGNLLCLPGNRLALIDLGMIGHVSRRRREEFIAFGQAMTTGDAALLTDVLYSWTSEGGASREAARRASDRLIASHGGKLIIGPLIRSFMTLMRDEGLTMPLDLMLMFKALLTMDGVLSTIQPDFDLTSAMQGAVARTSRRKLDPGYWLPLGAALSMELSRLGEDAPRLVRSLVRRLEAEPAAPAPDNTNAIRRSGNIIAAAILVGSLIIAVAIKLN</sequence>
<dbReference type="AlphaFoldDB" id="A0A7Y0G9F2"/>
<keyword evidence="3" id="KW-0808">Transferase</keyword>
<dbReference type="PANTHER" id="PTHR10566:SF113">
    <property type="entry name" value="PROTEIN ACTIVITY OF BC1 COMPLEX KINASE 7, CHLOROPLASTIC"/>
    <property type="match status" value="1"/>
</dbReference>
<name>A0A7Y0G9F2_9SPHN</name>
<dbReference type="InterPro" id="IPR011009">
    <property type="entry name" value="Kinase-like_dom_sf"/>
</dbReference>
<dbReference type="GO" id="GO:0016301">
    <property type="term" value="F:kinase activity"/>
    <property type="evidence" value="ECO:0007669"/>
    <property type="project" value="UniProtKB-KW"/>
</dbReference>
<accession>A0A7Y0G9F2</accession>